<dbReference type="SUPFAM" id="SSF56281">
    <property type="entry name" value="Metallo-hydrolase/oxidoreductase"/>
    <property type="match status" value="1"/>
</dbReference>
<dbReference type="InterPro" id="IPR036866">
    <property type="entry name" value="RibonucZ/Hydroxyglut_hydro"/>
</dbReference>
<dbReference type="Proteomes" id="UP000537126">
    <property type="component" value="Unassembled WGS sequence"/>
</dbReference>
<dbReference type="InterPro" id="IPR050662">
    <property type="entry name" value="Sec-metab_biosynth-thioest"/>
</dbReference>
<dbReference type="PANTHER" id="PTHR23131">
    <property type="entry name" value="ENDORIBONUCLEASE LACTB2"/>
    <property type="match status" value="1"/>
</dbReference>
<dbReference type="SMART" id="SM00849">
    <property type="entry name" value="Lactamase_B"/>
    <property type="match status" value="1"/>
</dbReference>
<dbReference type="Gene3D" id="3.60.15.10">
    <property type="entry name" value="Ribonuclease Z/Hydroxyacylglutathione hydrolase-like"/>
    <property type="match status" value="1"/>
</dbReference>
<keyword evidence="2" id="KW-0378">Hydrolase</keyword>
<protein>
    <submittedName>
        <fullName evidence="2">Glyoxylase-like metal-dependent hydrolase (Beta-lactamase superfamily II)</fullName>
    </submittedName>
</protein>
<sequence>MSVLSLVGKPFVKKKTHEEVTAYEFDFRLIGRTFLTVHLFYVDGVLIDTAQSNAESLVLRTLRPYDIEKVLLTHWHEDHSGNLVAIYKQHRPQAVYAHPLTARIVRRGFSILPYEYLMLGNTTPFKKEILPLPDKIPSRRLTFLPMHTPGHSDDHTAYYVPERGWLFSGDLFVAEKIKFFHHGEDIAQQIDSLRKVATLDFDTLFCAHNPQFTHGKQAILRKLQYLEDFYGKVAAWYHKGLDEKEIIRRLPLEESAFIRLVTFGDVGLVYMVRSVIRNERKKELSESITA</sequence>
<comment type="caution">
    <text evidence="2">The sequence shown here is derived from an EMBL/GenBank/DDBJ whole genome shotgun (WGS) entry which is preliminary data.</text>
</comment>
<dbReference type="GO" id="GO:0016787">
    <property type="term" value="F:hydrolase activity"/>
    <property type="evidence" value="ECO:0007669"/>
    <property type="project" value="UniProtKB-KW"/>
</dbReference>
<evidence type="ECO:0000313" key="3">
    <source>
        <dbReference type="Proteomes" id="UP000537126"/>
    </source>
</evidence>
<keyword evidence="3" id="KW-1185">Reference proteome</keyword>
<feature type="domain" description="Metallo-beta-lactamase" evidence="1">
    <location>
        <begin position="36"/>
        <end position="208"/>
    </location>
</feature>
<name>A0A846MMQ5_9BACT</name>
<dbReference type="AlphaFoldDB" id="A0A846MMQ5"/>
<reference evidence="2 3" key="1">
    <citation type="submission" date="2020-03" db="EMBL/GenBank/DDBJ databases">
        <title>Genomic Encyclopedia of Type Strains, Phase IV (KMG-IV): sequencing the most valuable type-strain genomes for metagenomic binning, comparative biology and taxonomic classification.</title>
        <authorList>
            <person name="Goeker M."/>
        </authorList>
    </citation>
    <scope>NUCLEOTIDE SEQUENCE [LARGE SCALE GENOMIC DNA]</scope>
    <source>
        <strain evidence="2 3">DSM 5718</strain>
    </source>
</reference>
<dbReference type="Pfam" id="PF00753">
    <property type="entry name" value="Lactamase_B"/>
    <property type="match status" value="1"/>
</dbReference>
<evidence type="ECO:0000259" key="1">
    <source>
        <dbReference type="SMART" id="SM00849"/>
    </source>
</evidence>
<evidence type="ECO:0000313" key="2">
    <source>
        <dbReference type="EMBL" id="NIK72725.1"/>
    </source>
</evidence>
<organism evidence="2 3">
    <name type="scientific">Thermonema lapsum</name>
    <dbReference type="NCBI Taxonomy" id="28195"/>
    <lineage>
        <taxon>Bacteria</taxon>
        <taxon>Pseudomonadati</taxon>
        <taxon>Bacteroidota</taxon>
        <taxon>Cytophagia</taxon>
        <taxon>Cytophagales</taxon>
        <taxon>Thermonemataceae</taxon>
        <taxon>Thermonema</taxon>
    </lineage>
</organism>
<dbReference type="InterPro" id="IPR001279">
    <property type="entry name" value="Metallo-B-lactamas"/>
</dbReference>
<gene>
    <name evidence="2" type="ORF">FHS56_000211</name>
</gene>
<proteinExistence type="predicted"/>
<dbReference type="EMBL" id="JAASRN010000001">
    <property type="protein sequence ID" value="NIK72725.1"/>
    <property type="molecule type" value="Genomic_DNA"/>
</dbReference>
<dbReference type="RefSeq" id="WP_166918034.1">
    <property type="nucleotide sequence ID" value="NZ_JAASRN010000001.1"/>
</dbReference>
<accession>A0A846MMQ5</accession>